<name>A0A2T9YCK3_9FUNG</name>
<organism evidence="2 3">
    <name type="scientific">Furculomyces boomerangus</name>
    <dbReference type="NCBI Taxonomy" id="61424"/>
    <lineage>
        <taxon>Eukaryota</taxon>
        <taxon>Fungi</taxon>
        <taxon>Fungi incertae sedis</taxon>
        <taxon>Zoopagomycota</taxon>
        <taxon>Kickxellomycotina</taxon>
        <taxon>Harpellomycetes</taxon>
        <taxon>Harpellales</taxon>
        <taxon>Harpellaceae</taxon>
        <taxon>Furculomyces</taxon>
    </lineage>
</organism>
<dbReference type="SUPFAM" id="SSF81296">
    <property type="entry name" value="E set domains"/>
    <property type="match status" value="1"/>
</dbReference>
<dbReference type="OrthoDB" id="5561254at2759"/>
<keyword evidence="3" id="KW-1185">Reference proteome</keyword>
<sequence>MSSIAHFEVVFPMHGTKVPTFKPGATVSGTVVLKLDSPIAASYIELKFFGIEEIYPVLEQIEPSADKKKDKTIRKESLITTINSSKEIMKKTFFTKDVLLWGEYINKKPGITSKKNFNIASKNKPTPVDSPIRDSQLGTKVQIIDSGIAHTYHFNVTMPKVNMPISKKTDRFEIKYILKASIFSESKVGPGKKSIVKEIYSTSERIFNFEPIMIEKVEINRRSLPFRTSVYLKESQQQTSAIKKFIKSGQTASENPSSDKNTEAIIFQPYPSYTPSEQVDVLILIPGNKSIKSATYEVNEIIRCKKSSAPTIDDSEVPLLWIYTKTLDGPSQLHFNKLSKANISTDLGLMGRFMFTNLNSNESSGLSGTKIKNSFSNASMKSSFTPDTPEKKLSKSDNKPQKSFHNKKHFQEFEGNKSNTGGTSSVISLSIGTPSSRMNMMQKFQQDKVRVVPVPLGNLISNESYKYARIKFNLPSATELCSVPSVFLDFEYSIKLTLNIGGNFGQMKKLSGRIPIRIITKRNETSGSKDSFVGTSVASKAFGHTMMPHEYNRNMPMSPSSSTFVPGEGITSSDFSNYTGNKALESSNHTKMGRSSIISYHSDINMMNLNQPQPNGMGNSRETKNYGHMGTLSPTSSRKGSVTGNGHNYLDQEEMSFPNLQYYIQYGEKIPTPDIELVRIK</sequence>
<dbReference type="Proteomes" id="UP000245699">
    <property type="component" value="Unassembled WGS sequence"/>
</dbReference>
<proteinExistence type="predicted"/>
<evidence type="ECO:0000313" key="3">
    <source>
        <dbReference type="Proteomes" id="UP000245699"/>
    </source>
</evidence>
<feature type="region of interest" description="Disordered" evidence="1">
    <location>
        <begin position="377"/>
        <end position="405"/>
    </location>
</feature>
<dbReference type="AlphaFoldDB" id="A0A2T9YCK3"/>
<dbReference type="PANTHER" id="PTHR11188">
    <property type="entry name" value="ARRESTIN DOMAIN CONTAINING PROTEIN"/>
    <property type="match status" value="1"/>
</dbReference>
<evidence type="ECO:0000256" key="1">
    <source>
        <dbReference type="SAM" id="MobiDB-lite"/>
    </source>
</evidence>
<protein>
    <submittedName>
        <fullName evidence="2">Uncharacterized protein</fullName>
    </submittedName>
</protein>
<dbReference type="PANTHER" id="PTHR11188:SF17">
    <property type="entry name" value="FI21816P1"/>
    <property type="match status" value="1"/>
</dbReference>
<feature type="compositionally biased region" description="Basic and acidic residues" evidence="1">
    <location>
        <begin position="388"/>
        <end position="400"/>
    </location>
</feature>
<dbReference type="GO" id="GO:0005737">
    <property type="term" value="C:cytoplasm"/>
    <property type="evidence" value="ECO:0007669"/>
    <property type="project" value="TreeGrafter"/>
</dbReference>
<comment type="caution">
    <text evidence="2">The sequence shown here is derived from an EMBL/GenBank/DDBJ whole genome shotgun (WGS) entry which is preliminary data.</text>
</comment>
<dbReference type="EMBL" id="MBFT01000503">
    <property type="protein sequence ID" value="PVU90060.1"/>
    <property type="molecule type" value="Genomic_DNA"/>
</dbReference>
<accession>A0A2T9YCK3</accession>
<gene>
    <name evidence="2" type="ORF">BB559_004808</name>
</gene>
<dbReference type="InterPro" id="IPR014756">
    <property type="entry name" value="Ig_E-set"/>
</dbReference>
<dbReference type="InterPro" id="IPR050357">
    <property type="entry name" value="Arrestin_domain-protein"/>
</dbReference>
<dbReference type="InterPro" id="IPR014752">
    <property type="entry name" value="Arrestin-like_C"/>
</dbReference>
<reference evidence="2 3" key="1">
    <citation type="journal article" date="2018" name="MBio">
        <title>Comparative Genomics Reveals the Core Gene Toolbox for the Fungus-Insect Symbiosis.</title>
        <authorList>
            <person name="Wang Y."/>
            <person name="Stata M."/>
            <person name="Wang W."/>
            <person name="Stajich J.E."/>
            <person name="White M.M."/>
            <person name="Moncalvo J.M."/>
        </authorList>
    </citation>
    <scope>NUCLEOTIDE SEQUENCE [LARGE SCALE GENOMIC DNA]</scope>
    <source>
        <strain evidence="2 3">AUS-77-4</strain>
    </source>
</reference>
<feature type="compositionally biased region" description="Polar residues" evidence="1">
    <location>
        <begin position="377"/>
        <end position="386"/>
    </location>
</feature>
<dbReference type="Gene3D" id="2.60.40.640">
    <property type="match status" value="1"/>
</dbReference>
<evidence type="ECO:0000313" key="2">
    <source>
        <dbReference type="EMBL" id="PVU90060.1"/>
    </source>
</evidence>
<dbReference type="GO" id="GO:0015031">
    <property type="term" value="P:protein transport"/>
    <property type="evidence" value="ECO:0007669"/>
    <property type="project" value="TreeGrafter"/>
</dbReference>